<evidence type="ECO:0000256" key="2">
    <source>
        <dbReference type="SAM" id="Coils"/>
    </source>
</evidence>
<dbReference type="SUPFAM" id="SSF57997">
    <property type="entry name" value="Tropomyosin"/>
    <property type="match status" value="1"/>
</dbReference>
<keyword evidence="7" id="KW-1185">Reference proteome</keyword>
<evidence type="ECO:0000259" key="5">
    <source>
        <dbReference type="Pfam" id="PF24568"/>
    </source>
</evidence>
<reference evidence="6 7" key="1">
    <citation type="submission" date="2016-11" db="EMBL/GenBank/DDBJ databases">
        <authorList>
            <person name="Jaros S."/>
            <person name="Januszkiewicz K."/>
            <person name="Wedrychowicz H."/>
        </authorList>
    </citation>
    <scope>NUCLEOTIDE SEQUENCE [LARGE SCALE GENOMIC DNA]</scope>
    <source>
        <strain evidence="6 7">DSM 17477</strain>
    </source>
</reference>
<dbReference type="Pfam" id="PF24568">
    <property type="entry name" value="CC_PcsB"/>
    <property type="match status" value="1"/>
</dbReference>
<dbReference type="InterPro" id="IPR050570">
    <property type="entry name" value="Cell_wall_metabolism_enzyme"/>
</dbReference>
<dbReference type="Proteomes" id="UP000184052">
    <property type="component" value="Unassembled WGS sequence"/>
</dbReference>
<keyword evidence="2" id="KW-0175">Coiled coil</keyword>
<feature type="domain" description="M23ase beta-sheet core" evidence="4">
    <location>
        <begin position="274"/>
        <end position="368"/>
    </location>
</feature>
<dbReference type="CDD" id="cd12797">
    <property type="entry name" value="M23_peptidase"/>
    <property type="match status" value="1"/>
</dbReference>
<feature type="coiled-coil region" evidence="2">
    <location>
        <begin position="26"/>
        <end position="102"/>
    </location>
</feature>
<dbReference type="PANTHER" id="PTHR21666:SF270">
    <property type="entry name" value="MUREIN HYDROLASE ACTIVATOR ENVC"/>
    <property type="match status" value="1"/>
</dbReference>
<feature type="coiled-coil region" evidence="2">
    <location>
        <begin position="156"/>
        <end position="235"/>
    </location>
</feature>
<dbReference type="Gene3D" id="6.10.250.3150">
    <property type="match status" value="1"/>
</dbReference>
<protein>
    <submittedName>
        <fullName evidence="6">Septal ring factor EnvC, activator of murein hydrolases AmiA and AmiB</fullName>
    </submittedName>
</protein>
<evidence type="ECO:0000313" key="6">
    <source>
        <dbReference type="EMBL" id="SHI74515.1"/>
    </source>
</evidence>
<accession>A0A1M6DMV6</accession>
<evidence type="ECO:0000313" key="7">
    <source>
        <dbReference type="Proteomes" id="UP000184052"/>
    </source>
</evidence>
<keyword evidence="1 3" id="KW-0732">Signal</keyword>
<sequence>MIRKVFILFAVVALVFAAVPAEASSISDLQNELKNTENKIDSITDKLKEVKSEKYGVEKQIEELDGQIRSLVSEEDSLNDVVTVLENNIAAKEAEIEQIKDDISSNTELLEDRLRAMYKNGAVGYLEVLFNADDVVDFMTRADMVQRVVNSDVEILENLESQQTELEIAKLELKSEQNNYYMALEDVQSKRNDVEIASRAKETYMSSLEDNIEELKREEQKLLDASSEIENKIKQKQLEMKYAGGEMAWPAPGYYRITSPYGMRPHPLYGYWSMHTGVDVGVPMRSNIVAPNSGVVTYAGWYGAYGNIVLIDHGGGISTLMAHNTSVLVTEGQSVTKGQIVSYSGTTGMSTGPHLHFEVRVNGSHTNPLDYYSGF</sequence>
<evidence type="ECO:0000256" key="3">
    <source>
        <dbReference type="SAM" id="SignalP"/>
    </source>
</evidence>
<dbReference type="Gene3D" id="2.70.70.10">
    <property type="entry name" value="Glucose Permease (Domain IIA)"/>
    <property type="match status" value="1"/>
</dbReference>
<proteinExistence type="predicted"/>
<keyword evidence="6" id="KW-0378">Hydrolase</keyword>
<dbReference type="InterPro" id="IPR057309">
    <property type="entry name" value="PcsB_CC"/>
</dbReference>
<dbReference type="GO" id="GO:0004222">
    <property type="term" value="F:metalloendopeptidase activity"/>
    <property type="evidence" value="ECO:0007669"/>
    <property type="project" value="TreeGrafter"/>
</dbReference>
<dbReference type="PANTHER" id="PTHR21666">
    <property type="entry name" value="PEPTIDASE-RELATED"/>
    <property type="match status" value="1"/>
</dbReference>
<dbReference type="SUPFAM" id="SSF51261">
    <property type="entry name" value="Duplicated hybrid motif"/>
    <property type="match status" value="1"/>
</dbReference>
<dbReference type="OrthoDB" id="9809488at2"/>
<organism evidence="6 7">
    <name type="scientific">Dethiosulfatibacter aminovorans DSM 17477</name>
    <dbReference type="NCBI Taxonomy" id="1121476"/>
    <lineage>
        <taxon>Bacteria</taxon>
        <taxon>Bacillati</taxon>
        <taxon>Bacillota</taxon>
        <taxon>Tissierellia</taxon>
        <taxon>Dethiosulfatibacter</taxon>
    </lineage>
</organism>
<dbReference type="STRING" id="1121476.SAMN02745751_00977"/>
<dbReference type="RefSeq" id="WP_073048000.1">
    <property type="nucleotide sequence ID" value="NZ_FQZL01000006.1"/>
</dbReference>
<dbReference type="AlphaFoldDB" id="A0A1M6DMV6"/>
<name>A0A1M6DMV6_9FIRM</name>
<feature type="chain" id="PRO_5012657906" evidence="3">
    <location>
        <begin position="24"/>
        <end position="375"/>
    </location>
</feature>
<gene>
    <name evidence="6" type="ORF">SAMN02745751_00977</name>
</gene>
<dbReference type="InterPro" id="IPR011055">
    <property type="entry name" value="Dup_hybrid_motif"/>
</dbReference>
<evidence type="ECO:0000259" key="4">
    <source>
        <dbReference type="Pfam" id="PF01551"/>
    </source>
</evidence>
<dbReference type="Pfam" id="PF01551">
    <property type="entry name" value="Peptidase_M23"/>
    <property type="match status" value="1"/>
</dbReference>
<dbReference type="EMBL" id="FQZL01000006">
    <property type="protein sequence ID" value="SHI74515.1"/>
    <property type="molecule type" value="Genomic_DNA"/>
</dbReference>
<dbReference type="InterPro" id="IPR016047">
    <property type="entry name" value="M23ase_b-sheet_dom"/>
</dbReference>
<evidence type="ECO:0000256" key="1">
    <source>
        <dbReference type="ARBA" id="ARBA00022729"/>
    </source>
</evidence>
<feature type="domain" description="Peptidoglycan hydrolase PcsB coiled-coil" evidence="5">
    <location>
        <begin position="96"/>
        <end position="167"/>
    </location>
</feature>
<feature type="signal peptide" evidence="3">
    <location>
        <begin position="1"/>
        <end position="23"/>
    </location>
</feature>